<evidence type="ECO:0000313" key="2">
    <source>
        <dbReference type="EMBL" id="SEM37452.1"/>
    </source>
</evidence>
<gene>
    <name evidence="2" type="ORF">SAMN05661044_05003</name>
</gene>
<keyword evidence="1" id="KW-0472">Membrane</keyword>
<name>A0A1H7XU39_OLID1</name>
<dbReference type="STRING" id="407022.SAMN05661044_05003"/>
<dbReference type="AlphaFoldDB" id="A0A1H7XU39"/>
<feature type="transmembrane region" description="Helical" evidence="1">
    <location>
        <begin position="51"/>
        <end position="71"/>
    </location>
</feature>
<reference evidence="3" key="1">
    <citation type="submission" date="2016-10" db="EMBL/GenBank/DDBJ databases">
        <authorList>
            <person name="Varghese N."/>
            <person name="Submissions S."/>
        </authorList>
    </citation>
    <scope>NUCLEOTIDE SEQUENCE [LARGE SCALE GENOMIC DNA]</scope>
    <source>
        <strain evidence="3">DSM 18733</strain>
    </source>
</reference>
<sequence length="234" mass="26312">MEHMQDRGFDEKLREKIGAFTPNVPEHLWYNIEKEIDEQPKVSLKRRNVSLGWIKIAASIGVVLVTITLYVKKPHEVIYLSGKAIQQVEQKEVLQPQIAEVATTNDGVIELHADKPQGLKEEYIEQKPVIDVAVQDEQTSPHQPINAEITRPNILLVENHVKLPEHIASLALIPSEPVEETKLKRNKKAFAVSDVLNYVVASVNQGDKKVISFANDDEGILKIALDLKALKTKL</sequence>
<keyword evidence="1" id="KW-1133">Transmembrane helix</keyword>
<dbReference type="OrthoDB" id="790344at2"/>
<evidence type="ECO:0000256" key="1">
    <source>
        <dbReference type="SAM" id="Phobius"/>
    </source>
</evidence>
<proteinExistence type="predicted"/>
<accession>A0A1H7XU39</accession>
<dbReference type="EMBL" id="FOAF01000011">
    <property type="protein sequence ID" value="SEM37452.1"/>
    <property type="molecule type" value="Genomic_DNA"/>
</dbReference>
<dbReference type="RefSeq" id="WP_093330955.1">
    <property type="nucleotide sequence ID" value="NZ_FOAF01000011.1"/>
</dbReference>
<evidence type="ECO:0000313" key="3">
    <source>
        <dbReference type="Proteomes" id="UP000199421"/>
    </source>
</evidence>
<keyword evidence="1" id="KW-0812">Transmembrane</keyword>
<organism evidence="2 3">
    <name type="scientific">Olivibacter domesticus</name>
    <name type="common">Pseudosphingobacterium domesticum</name>
    <dbReference type="NCBI Taxonomy" id="407022"/>
    <lineage>
        <taxon>Bacteria</taxon>
        <taxon>Pseudomonadati</taxon>
        <taxon>Bacteroidota</taxon>
        <taxon>Sphingobacteriia</taxon>
        <taxon>Sphingobacteriales</taxon>
        <taxon>Sphingobacteriaceae</taxon>
        <taxon>Olivibacter</taxon>
    </lineage>
</organism>
<protein>
    <submittedName>
        <fullName evidence="2">Uncharacterized protein</fullName>
    </submittedName>
</protein>
<dbReference type="Proteomes" id="UP000199421">
    <property type="component" value="Unassembled WGS sequence"/>
</dbReference>
<keyword evidence="3" id="KW-1185">Reference proteome</keyword>